<comment type="caution">
    <text evidence="11">The sequence shown here is derived from an EMBL/GenBank/DDBJ whole genome shotgun (WGS) entry which is preliminary data.</text>
</comment>
<feature type="signal peptide" evidence="10">
    <location>
        <begin position="1"/>
        <end position="23"/>
    </location>
</feature>
<evidence type="ECO:0000313" key="11">
    <source>
        <dbReference type="EMBL" id="KAK3783250.1"/>
    </source>
</evidence>
<keyword evidence="12" id="KW-1185">Reference proteome</keyword>
<dbReference type="Gene3D" id="3.40.50.300">
    <property type="entry name" value="P-loop containing nucleotide triphosphate hydrolases"/>
    <property type="match status" value="1"/>
</dbReference>
<evidence type="ECO:0000256" key="8">
    <source>
        <dbReference type="ARBA" id="ARBA00023136"/>
    </source>
</evidence>
<reference evidence="11" key="1">
    <citation type="journal article" date="2023" name="G3 (Bethesda)">
        <title>A reference genome for the long-term kleptoplast-retaining sea slug Elysia crispata morphotype clarki.</title>
        <authorList>
            <person name="Eastman K.E."/>
            <person name="Pendleton A.L."/>
            <person name="Shaikh M.A."/>
            <person name="Suttiyut T."/>
            <person name="Ogas R."/>
            <person name="Tomko P."/>
            <person name="Gavelis G."/>
            <person name="Widhalm J.R."/>
            <person name="Wisecaver J.H."/>
        </authorList>
    </citation>
    <scope>NUCLEOTIDE SEQUENCE</scope>
    <source>
        <strain evidence="11">ECLA1</strain>
    </source>
</reference>
<dbReference type="EMBL" id="JAWDGP010002432">
    <property type="protein sequence ID" value="KAK3783250.1"/>
    <property type="molecule type" value="Genomic_DNA"/>
</dbReference>
<keyword evidence="4" id="KW-0812">Transmembrane</keyword>
<sequence>MRKRTRPFATLAALLCLCMMLSAYLGWAGNFPSLELLFSSKNNNAAEIQQVVFVKVHKAASSTVQNIMLRFAMARNLSVLLPIKGVILNQETKEIDRRDIAPHPEGKDKFDILCNHVVYDWNEIARFIPESALRITILREPMDQAISALVYYSTVFKTNQLKSAIKKYPRDPINGFLRHPKDFYEPDKKWGPMKSFVNNRMSLDLGFDRYNLEFSKSNKAKIESFLRRIEREFDFVLFTEYFDESMILLRRHLRWSMKDIIYIRVNAAIQKPAWSPFSHKPNITPEVTKIFRQWNRIDYELYEHFLPKFQEKLKTEINFESEVKAFKKLQKAVVNFCSNDISLTYLHIEQSTWTKSFTVTKSECALMSSEETSLVRLARERQLIRFEEYVEKLYS</sequence>
<evidence type="ECO:0000256" key="6">
    <source>
        <dbReference type="ARBA" id="ARBA00022989"/>
    </source>
</evidence>
<comment type="subcellular location">
    <subcellularLocation>
        <location evidence="1">Golgi apparatus membrane</location>
        <topology evidence="1">Single-pass type II membrane protein</topology>
    </subcellularLocation>
</comment>
<feature type="chain" id="PRO_5042145908" evidence="10">
    <location>
        <begin position="24"/>
        <end position="395"/>
    </location>
</feature>
<evidence type="ECO:0000256" key="1">
    <source>
        <dbReference type="ARBA" id="ARBA00004323"/>
    </source>
</evidence>
<keyword evidence="6" id="KW-1133">Transmembrane helix</keyword>
<dbReference type="Proteomes" id="UP001283361">
    <property type="component" value="Unassembled WGS sequence"/>
</dbReference>
<comment type="similarity">
    <text evidence="2">Belongs to the galactose-3-O-sulfotransferase family.</text>
</comment>
<keyword evidence="9" id="KW-0325">Glycoprotein</keyword>
<gene>
    <name evidence="11" type="ORF">RRG08_022010</name>
</gene>
<evidence type="ECO:0000256" key="9">
    <source>
        <dbReference type="ARBA" id="ARBA00023180"/>
    </source>
</evidence>
<dbReference type="PANTHER" id="PTHR14647:SF87">
    <property type="entry name" value="PUTATIVE-RELATED"/>
    <property type="match status" value="1"/>
</dbReference>
<keyword evidence="8" id="KW-0472">Membrane</keyword>
<protein>
    <submittedName>
        <fullName evidence="11">Uncharacterized protein</fullName>
    </submittedName>
</protein>
<keyword evidence="7" id="KW-0333">Golgi apparatus</keyword>
<dbReference type="InterPro" id="IPR009729">
    <property type="entry name" value="Gal-3-0_sulfotransfrase"/>
</dbReference>
<evidence type="ECO:0000256" key="10">
    <source>
        <dbReference type="SAM" id="SignalP"/>
    </source>
</evidence>
<keyword evidence="5" id="KW-0735">Signal-anchor</keyword>
<evidence type="ECO:0000256" key="2">
    <source>
        <dbReference type="ARBA" id="ARBA00008124"/>
    </source>
</evidence>
<evidence type="ECO:0000256" key="4">
    <source>
        <dbReference type="ARBA" id="ARBA00022692"/>
    </source>
</evidence>
<dbReference type="PANTHER" id="PTHR14647">
    <property type="entry name" value="GALACTOSE-3-O-SULFOTRANSFERASE"/>
    <property type="match status" value="1"/>
</dbReference>
<evidence type="ECO:0000256" key="5">
    <source>
        <dbReference type="ARBA" id="ARBA00022968"/>
    </source>
</evidence>
<dbReference type="GO" id="GO:0000139">
    <property type="term" value="C:Golgi membrane"/>
    <property type="evidence" value="ECO:0007669"/>
    <property type="project" value="UniProtKB-SubCell"/>
</dbReference>
<evidence type="ECO:0000313" key="12">
    <source>
        <dbReference type="Proteomes" id="UP001283361"/>
    </source>
</evidence>
<dbReference type="Pfam" id="PF06990">
    <property type="entry name" value="Gal-3-0_sulfotr"/>
    <property type="match status" value="1"/>
</dbReference>
<keyword evidence="10" id="KW-0732">Signal</keyword>
<dbReference type="GO" id="GO:0009247">
    <property type="term" value="P:glycolipid biosynthetic process"/>
    <property type="evidence" value="ECO:0007669"/>
    <property type="project" value="InterPro"/>
</dbReference>
<dbReference type="GO" id="GO:0001733">
    <property type="term" value="F:galactosylceramide sulfotransferase activity"/>
    <property type="evidence" value="ECO:0007669"/>
    <property type="project" value="InterPro"/>
</dbReference>
<dbReference type="InterPro" id="IPR027417">
    <property type="entry name" value="P-loop_NTPase"/>
</dbReference>
<organism evidence="11 12">
    <name type="scientific">Elysia crispata</name>
    <name type="common">lettuce slug</name>
    <dbReference type="NCBI Taxonomy" id="231223"/>
    <lineage>
        <taxon>Eukaryota</taxon>
        <taxon>Metazoa</taxon>
        <taxon>Spiralia</taxon>
        <taxon>Lophotrochozoa</taxon>
        <taxon>Mollusca</taxon>
        <taxon>Gastropoda</taxon>
        <taxon>Heterobranchia</taxon>
        <taxon>Euthyneura</taxon>
        <taxon>Panpulmonata</taxon>
        <taxon>Sacoglossa</taxon>
        <taxon>Placobranchoidea</taxon>
        <taxon>Plakobranchidae</taxon>
        <taxon>Elysia</taxon>
    </lineage>
</organism>
<evidence type="ECO:0000256" key="7">
    <source>
        <dbReference type="ARBA" id="ARBA00023034"/>
    </source>
</evidence>
<accession>A0AAE1A925</accession>
<dbReference type="AlphaFoldDB" id="A0AAE1A925"/>
<evidence type="ECO:0000256" key="3">
    <source>
        <dbReference type="ARBA" id="ARBA00022679"/>
    </source>
</evidence>
<keyword evidence="3" id="KW-0808">Transferase</keyword>
<proteinExistence type="inferred from homology"/>
<name>A0AAE1A925_9GAST</name>